<keyword evidence="2" id="KW-0472">Membrane</keyword>
<proteinExistence type="predicted"/>
<keyword evidence="2" id="KW-0812">Transmembrane</keyword>
<evidence type="ECO:0000256" key="1">
    <source>
        <dbReference type="SAM" id="MobiDB-lite"/>
    </source>
</evidence>
<dbReference type="AlphaFoldDB" id="A0A955L5F7"/>
<feature type="non-terminal residue" evidence="3">
    <location>
        <position position="1"/>
    </location>
</feature>
<evidence type="ECO:0000256" key="2">
    <source>
        <dbReference type="SAM" id="Phobius"/>
    </source>
</evidence>
<reference evidence="3" key="2">
    <citation type="journal article" date="2021" name="Microbiome">
        <title>Successional dynamics and alternative stable states in a saline activated sludge microbial community over 9 years.</title>
        <authorList>
            <person name="Wang Y."/>
            <person name="Ye J."/>
            <person name="Ju F."/>
            <person name="Liu L."/>
            <person name="Boyd J.A."/>
            <person name="Deng Y."/>
            <person name="Parks D.H."/>
            <person name="Jiang X."/>
            <person name="Yin X."/>
            <person name="Woodcroft B.J."/>
            <person name="Tyson G.W."/>
            <person name="Hugenholtz P."/>
            <person name="Polz M.F."/>
            <person name="Zhang T."/>
        </authorList>
    </citation>
    <scope>NUCLEOTIDE SEQUENCE</scope>
    <source>
        <strain evidence="3">HKST-UBA14</strain>
    </source>
</reference>
<sequence>IGIPSQFINGLSYGFYQLTGSGILFEITVRLSNAVAAGIFGLISVWNRGRMKKVYGPRDMRDIEEEQKEPESEFNEEIPSSQLPITSDNN</sequence>
<dbReference type="EMBL" id="JAGQLK010000062">
    <property type="protein sequence ID" value="MCA9383374.1"/>
    <property type="molecule type" value="Genomic_DNA"/>
</dbReference>
<evidence type="ECO:0000313" key="3">
    <source>
        <dbReference type="EMBL" id="MCA9383374.1"/>
    </source>
</evidence>
<name>A0A955L5F7_9BACT</name>
<organism evidence="3 4">
    <name type="scientific">Candidatus Dojkabacteria bacterium</name>
    <dbReference type="NCBI Taxonomy" id="2099670"/>
    <lineage>
        <taxon>Bacteria</taxon>
        <taxon>Candidatus Dojkabacteria</taxon>
    </lineage>
</organism>
<evidence type="ECO:0000313" key="4">
    <source>
        <dbReference type="Proteomes" id="UP000783287"/>
    </source>
</evidence>
<protein>
    <submittedName>
        <fullName evidence="3">Uncharacterized protein</fullName>
    </submittedName>
</protein>
<feature type="transmembrane region" description="Helical" evidence="2">
    <location>
        <begin position="23"/>
        <end position="46"/>
    </location>
</feature>
<gene>
    <name evidence="3" type="ORF">KC909_03345</name>
</gene>
<accession>A0A955L5F7</accession>
<dbReference type="Proteomes" id="UP000783287">
    <property type="component" value="Unassembled WGS sequence"/>
</dbReference>
<feature type="compositionally biased region" description="Acidic residues" evidence="1">
    <location>
        <begin position="62"/>
        <end position="76"/>
    </location>
</feature>
<keyword evidence="2" id="KW-1133">Transmembrane helix</keyword>
<feature type="region of interest" description="Disordered" evidence="1">
    <location>
        <begin position="58"/>
        <end position="90"/>
    </location>
</feature>
<feature type="compositionally biased region" description="Polar residues" evidence="1">
    <location>
        <begin position="78"/>
        <end position="90"/>
    </location>
</feature>
<comment type="caution">
    <text evidence="3">The sequence shown here is derived from an EMBL/GenBank/DDBJ whole genome shotgun (WGS) entry which is preliminary data.</text>
</comment>
<reference evidence="3" key="1">
    <citation type="submission" date="2020-04" db="EMBL/GenBank/DDBJ databases">
        <authorList>
            <person name="Zhang T."/>
        </authorList>
    </citation>
    <scope>NUCLEOTIDE SEQUENCE</scope>
    <source>
        <strain evidence="3">HKST-UBA14</strain>
    </source>
</reference>